<feature type="compositionally biased region" description="Gly residues" evidence="1">
    <location>
        <begin position="117"/>
        <end position="140"/>
    </location>
</feature>
<comment type="caution">
    <text evidence="3">The sequence shown here is derived from an EMBL/GenBank/DDBJ whole genome shotgun (WGS) entry which is preliminary data.</text>
</comment>
<feature type="region of interest" description="Disordered" evidence="1">
    <location>
        <begin position="1"/>
        <end position="222"/>
    </location>
</feature>
<dbReference type="AlphaFoldDB" id="A0A939PGU7"/>
<organism evidence="3 4">
    <name type="scientific">Actinomadura barringtoniae</name>
    <dbReference type="NCBI Taxonomy" id="1427535"/>
    <lineage>
        <taxon>Bacteria</taxon>
        <taxon>Bacillati</taxon>
        <taxon>Actinomycetota</taxon>
        <taxon>Actinomycetes</taxon>
        <taxon>Streptosporangiales</taxon>
        <taxon>Thermomonosporaceae</taxon>
        <taxon>Actinomadura</taxon>
    </lineage>
</organism>
<evidence type="ECO:0000313" key="4">
    <source>
        <dbReference type="Proteomes" id="UP000669179"/>
    </source>
</evidence>
<keyword evidence="2" id="KW-0812">Transmembrane</keyword>
<feature type="compositionally biased region" description="Polar residues" evidence="1">
    <location>
        <begin position="77"/>
        <end position="86"/>
    </location>
</feature>
<evidence type="ECO:0000313" key="3">
    <source>
        <dbReference type="EMBL" id="MBO2452255.1"/>
    </source>
</evidence>
<feature type="compositionally biased region" description="Gly residues" evidence="1">
    <location>
        <begin position="162"/>
        <end position="185"/>
    </location>
</feature>
<protein>
    <submittedName>
        <fullName evidence="3">Uncharacterized protein</fullName>
    </submittedName>
</protein>
<evidence type="ECO:0000256" key="1">
    <source>
        <dbReference type="SAM" id="MobiDB-lite"/>
    </source>
</evidence>
<feature type="compositionally biased region" description="Polar residues" evidence="1">
    <location>
        <begin position="264"/>
        <end position="278"/>
    </location>
</feature>
<keyword evidence="4" id="KW-1185">Reference proteome</keyword>
<feature type="compositionally biased region" description="Gly residues" evidence="1">
    <location>
        <begin position="205"/>
        <end position="217"/>
    </location>
</feature>
<proteinExistence type="predicted"/>
<reference evidence="3" key="1">
    <citation type="submission" date="2021-03" db="EMBL/GenBank/DDBJ databases">
        <authorList>
            <person name="Kanchanasin P."/>
            <person name="Saeng-In P."/>
            <person name="Phongsopitanun W."/>
            <person name="Yuki M."/>
            <person name="Kudo T."/>
            <person name="Ohkuma M."/>
            <person name="Tanasupawat S."/>
        </authorList>
    </citation>
    <scope>NUCLEOTIDE SEQUENCE</scope>
    <source>
        <strain evidence="3">GKU 128</strain>
    </source>
</reference>
<evidence type="ECO:0000256" key="2">
    <source>
        <dbReference type="SAM" id="Phobius"/>
    </source>
</evidence>
<sequence>MGYPDDQGKPGGWPPVQSPQAPYGSGPERPGKAPYGLDDDKDESPFAPRGESFGGPGGATASWGDDFAEPAAFSGSPGASQFSNEPSYDDDRGGPGGSTSILGAPTPGAYAEPGSFGSPGLGSGGPGSGGSGGPGSGGPGDTNAFGDQHGFGEPSNFSGSNDAGGFGGPGGGFGGPGGGPGGGFGDQSHDAEFGTPVAGEMGSDFGHGGPGGPGGQNGPVQPERRYNLPLIIGGAVAAGLVLIGGGFGVSAMLKDDSPKKKPAAQSSTPAPKQSQQGVAPTPKPNLAPVKLKLRTTDPKALTAGEIFAKSKFGPYVRTAAKAQTSCTGAVSGSSLASILKKAGCSQVVRGTYARKDGKLIGTVGVLNLRSENAAKVVLKIANGKDSYLVPLPGTGTTKKIGKGEALGTAETRGHYLIMTWVQRPDGKKIDDKYHSSVSAFGQQVIKGSGLTFALAYRETEGKPFRN</sequence>
<keyword evidence="2" id="KW-1133">Transmembrane helix</keyword>
<gene>
    <name evidence="3" type="ORF">J4573_34555</name>
</gene>
<name>A0A939PGU7_9ACTN</name>
<dbReference type="RefSeq" id="WP_208260138.1">
    <property type="nucleotide sequence ID" value="NZ_JAGEOJ010000015.1"/>
</dbReference>
<dbReference type="EMBL" id="JAGEOJ010000015">
    <property type="protein sequence ID" value="MBO2452255.1"/>
    <property type="molecule type" value="Genomic_DNA"/>
</dbReference>
<feature type="transmembrane region" description="Helical" evidence="2">
    <location>
        <begin position="230"/>
        <end position="253"/>
    </location>
</feature>
<keyword evidence="2" id="KW-0472">Membrane</keyword>
<feature type="region of interest" description="Disordered" evidence="1">
    <location>
        <begin position="254"/>
        <end position="286"/>
    </location>
</feature>
<dbReference type="Proteomes" id="UP000669179">
    <property type="component" value="Unassembled WGS sequence"/>
</dbReference>
<accession>A0A939PGU7</accession>